<protein>
    <recommendedName>
        <fullName evidence="4">HTH araC/xylS-type domain-containing protein</fullName>
    </recommendedName>
</protein>
<gene>
    <name evidence="5" type="ORF">HMPREF1056_01988</name>
</gene>
<dbReference type="PANTHER" id="PTHR47504">
    <property type="entry name" value="RIGHT ORIGIN-BINDING PROTEIN"/>
    <property type="match status" value="1"/>
</dbReference>
<dbReference type="HOGENOM" id="CLU_077934_0_0_10"/>
<dbReference type="Gene3D" id="1.10.10.60">
    <property type="entry name" value="Homeodomain-like"/>
    <property type="match status" value="1"/>
</dbReference>
<evidence type="ECO:0000313" key="5">
    <source>
        <dbReference type="EMBL" id="EIY96100.1"/>
    </source>
</evidence>
<dbReference type="Pfam" id="PF12833">
    <property type="entry name" value="HTH_18"/>
    <property type="match status" value="1"/>
</dbReference>
<evidence type="ECO:0000256" key="2">
    <source>
        <dbReference type="ARBA" id="ARBA00023125"/>
    </source>
</evidence>
<accession>A0A0E2AQD9</accession>
<proteinExistence type="predicted"/>
<dbReference type="InterPro" id="IPR050959">
    <property type="entry name" value="MarA-like"/>
</dbReference>
<evidence type="ECO:0000256" key="1">
    <source>
        <dbReference type="ARBA" id="ARBA00023015"/>
    </source>
</evidence>
<feature type="domain" description="HTH araC/xylS-type" evidence="4">
    <location>
        <begin position="184"/>
        <end position="282"/>
    </location>
</feature>
<dbReference type="PATRIC" id="fig|997883.3.peg.2083"/>
<dbReference type="Proteomes" id="UP000003879">
    <property type="component" value="Unassembled WGS sequence"/>
</dbReference>
<dbReference type="PANTHER" id="PTHR47504:SF5">
    <property type="entry name" value="RIGHT ORIGIN-BINDING PROTEIN"/>
    <property type="match status" value="1"/>
</dbReference>
<keyword evidence="2" id="KW-0238">DNA-binding</keyword>
<dbReference type="GO" id="GO:0043565">
    <property type="term" value="F:sequence-specific DNA binding"/>
    <property type="evidence" value="ECO:0007669"/>
    <property type="project" value="InterPro"/>
</dbReference>
<dbReference type="GO" id="GO:0003700">
    <property type="term" value="F:DNA-binding transcription factor activity"/>
    <property type="evidence" value="ECO:0007669"/>
    <property type="project" value="InterPro"/>
</dbReference>
<dbReference type="InterPro" id="IPR009057">
    <property type="entry name" value="Homeodomain-like_sf"/>
</dbReference>
<dbReference type="RefSeq" id="WP_005794591.1">
    <property type="nucleotide sequence ID" value="NZ_JH724215.1"/>
</dbReference>
<sequence>MNEAKNYNRLPCNELPDNCNFLLKDFQKGETFRNTEKGMNYIVFCREGRVRLTSSLFREETLYGGEIMFLPRMADCQGEILENTRAVIHTFNNTVCRPENCILNYLYTHRQKKEDGKATVYCCKLPAHEVIVTFMQSICHYLTDSTGDLLLWHLKHKELIRLFSRYYAAEELQAFFHPMTGEEVPFKSLVLAHYMKANDTRELADLCGYGVATFRRIFKEEFGTAVYQWLIQKRAEHILYRLSFPYIPFHDIMEEFNFTSPQQFHRFCKTNLGDSPTNLRKKHAQ</sequence>
<evidence type="ECO:0000256" key="3">
    <source>
        <dbReference type="ARBA" id="ARBA00023163"/>
    </source>
</evidence>
<keyword evidence="3" id="KW-0804">Transcription</keyword>
<organism evidence="5 6">
    <name type="scientific">Bacteroides fragilis CL07T12C05</name>
    <dbReference type="NCBI Taxonomy" id="997883"/>
    <lineage>
        <taxon>Bacteria</taxon>
        <taxon>Pseudomonadati</taxon>
        <taxon>Bacteroidota</taxon>
        <taxon>Bacteroidia</taxon>
        <taxon>Bacteroidales</taxon>
        <taxon>Bacteroidaceae</taxon>
        <taxon>Bacteroides</taxon>
    </lineage>
</organism>
<dbReference type="EMBL" id="AGXN01000012">
    <property type="protein sequence ID" value="EIY96100.1"/>
    <property type="molecule type" value="Genomic_DNA"/>
</dbReference>
<dbReference type="PROSITE" id="PS01124">
    <property type="entry name" value="HTH_ARAC_FAMILY_2"/>
    <property type="match status" value="1"/>
</dbReference>
<evidence type="ECO:0000259" key="4">
    <source>
        <dbReference type="PROSITE" id="PS01124"/>
    </source>
</evidence>
<dbReference type="AlphaFoldDB" id="A0A0E2AQD9"/>
<dbReference type="InterPro" id="IPR018060">
    <property type="entry name" value="HTH_AraC"/>
</dbReference>
<dbReference type="SUPFAM" id="SSF46689">
    <property type="entry name" value="Homeodomain-like"/>
    <property type="match status" value="2"/>
</dbReference>
<keyword evidence="1" id="KW-0805">Transcription regulation</keyword>
<name>A0A0E2AQD9_BACFG</name>
<dbReference type="SMART" id="SM00342">
    <property type="entry name" value="HTH_ARAC"/>
    <property type="match status" value="1"/>
</dbReference>
<comment type="caution">
    <text evidence="5">The sequence shown here is derived from an EMBL/GenBank/DDBJ whole genome shotgun (WGS) entry which is preliminary data.</text>
</comment>
<evidence type="ECO:0000313" key="6">
    <source>
        <dbReference type="Proteomes" id="UP000003879"/>
    </source>
</evidence>
<reference evidence="5 6" key="1">
    <citation type="submission" date="2012-02" db="EMBL/GenBank/DDBJ databases">
        <title>The Genome Sequence of Bacteroides fragilis CL07T12C05.</title>
        <authorList>
            <consortium name="The Broad Institute Genome Sequencing Platform"/>
            <person name="Earl A."/>
            <person name="Ward D."/>
            <person name="Feldgarden M."/>
            <person name="Gevers D."/>
            <person name="Zitomersky N.L."/>
            <person name="Coyne M.J."/>
            <person name="Comstock L.E."/>
            <person name="Young S.K."/>
            <person name="Zeng Q."/>
            <person name="Gargeya S."/>
            <person name="Fitzgerald M."/>
            <person name="Haas B."/>
            <person name="Abouelleil A."/>
            <person name="Alvarado L."/>
            <person name="Arachchi H.M."/>
            <person name="Berlin A."/>
            <person name="Chapman S.B."/>
            <person name="Gearin G."/>
            <person name="Goldberg J."/>
            <person name="Griggs A."/>
            <person name="Gujja S."/>
            <person name="Hansen M."/>
            <person name="Heiman D."/>
            <person name="Howarth C."/>
            <person name="Larimer J."/>
            <person name="Lui A."/>
            <person name="MacDonald P.J.P."/>
            <person name="McCowen C."/>
            <person name="Montmayeur A."/>
            <person name="Murphy C."/>
            <person name="Neiman D."/>
            <person name="Pearson M."/>
            <person name="Priest M."/>
            <person name="Roberts A."/>
            <person name="Saif S."/>
            <person name="Shea T."/>
            <person name="Sisk P."/>
            <person name="Stolte C."/>
            <person name="Sykes S."/>
            <person name="Wortman J."/>
            <person name="Nusbaum C."/>
            <person name="Birren B."/>
        </authorList>
    </citation>
    <scope>NUCLEOTIDE SEQUENCE [LARGE SCALE GENOMIC DNA]</scope>
    <source>
        <strain evidence="5 6">CL07T12C05</strain>
    </source>
</reference>